<organism evidence="2 3">
    <name type="scientific">Ceratobasidium theobromae</name>
    <dbReference type="NCBI Taxonomy" id="1582974"/>
    <lineage>
        <taxon>Eukaryota</taxon>
        <taxon>Fungi</taxon>
        <taxon>Dikarya</taxon>
        <taxon>Basidiomycota</taxon>
        <taxon>Agaricomycotina</taxon>
        <taxon>Agaricomycetes</taxon>
        <taxon>Cantharellales</taxon>
        <taxon>Ceratobasidiaceae</taxon>
        <taxon>Ceratobasidium</taxon>
    </lineage>
</organism>
<feature type="compositionally biased region" description="Pro residues" evidence="1">
    <location>
        <begin position="172"/>
        <end position="185"/>
    </location>
</feature>
<reference evidence="2 3" key="1">
    <citation type="journal article" date="2019" name="Fungal Biol. Biotechnol.">
        <title>Draft genome sequence of fastidious pathogen Ceratobasidium theobromae, which causes vascular-streak dieback in Theobroma cacao.</title>
        <authorList>
            <person name="Ali S.S."/>
            <person name="Asman A."/>
            <person name="Shao J."/>
            <person name="Firmansyah A.P."/>
            <person name="Susilo A.W."/>
            <person name="Rosmana A."/>
            <person name="McMahon P."/>
            <person name="Junaid M."/>
            <person name="Guest D."/>
            <person name="Kheng T.Y."/>
            <person name="Meinhardt L.W."/>
            <person name="Bailey B.A."/>
        </authorList>
    </citation>
    <scope>NUCLEOTIDE SEQUENCE [LARGE SCALE GENOMIC DNA]</scope>
    <source>
        <strain evidence="2 3">CT2</strain>
    </source>
</reference>
<accession>A0A5N5QIP2</accession>
<name>A0A5N5QIP2_9AGAM</name>
<proteinExistence type="predicted"/>
<sequence length="237" mass="25320">MPDQYQEYAYLSYSSPSGSSDSPTTSTVYTGGGSGTVVGFTSWTQDHELDALYECDPDALALITDEELFECLSIPMDGPALPETQGQLQSIPPYLVQGMSCTQGGGMYFFSADEAPDLSIPHVAGVVQNRVPPLMPSTVPLFSPHMPPRPTPTEPIQLPSPFQPREARALPPLTPVQPTLPPSPPDSSVSPHHPRTSFSATSGGTPYWPSVPPSGERQRLAFPAPGDLSYSSCEAIM</sequence>
<evidence type="ECO:0000256" key="1">
    <source>
        <dbReference type="SAM" id="MobiDB-lite"/>
    </source>
</evidence>
<protein>
    <submittedName>
        <fullName evidence="2">Uncharacterized protein</fullName>
    </submittedName>
</protein>
<dbReference type="EMBL" id="SSOP01000110">
    <property type="protein sequence ID" value="KAB5591341.1"/>
    <property type="molecule type" value="Genomic_DNA"/>
</dbReference>
<evidence type="ECO:0000313" key="2">
    <source>
        <dbReference type="EMBL" id="KAB5591341.1"/>
    </source>
</evidence>
<dbReference type="AlphaFoldDB" id="A0A5N5QIP2"/>
<comment type="caution">
    <text evidence="2">The sequence shown here is derived from an EMBL/GenBank/DDBJ whole genome shotgun (WGS) entry which is preliminary data.</text>
</comment>
<dbReference type="Proteomes" id="UP000383932">
    <property type="component" value="Unassembled WGS sequence"/>
</dbReference>
<gene>
    <name evidence="2" type="ORF">CTheo_5214</name>
</gene>
<keyword evidence="3" id="KW-1185">Reference proteome</keyword>
<evidence type="ECO:0000313" key="3">
    <source>
        <dbReference type="Proteomes" id="UP000383932"/>
    </source>
</evidence>
<feature type="region of interest" description="Disordered" evidence="1">
    <location>
        <begin position="141"/>
        <end position="227"/>
    </location>
</feature>